<accession>A0A399QYZ8</accession>
<keyword evidence="5" id="KW-1185">Reference proteome</keyword>
<dbReference type="InterPro" id="IPR001647">
    <property type="entry name" value="HTH_TetR"/>
</dbReference>
<protein>
    <submittedName>
        <fullName evidence="4">TetR/AcrR family transcriptional regulator</fullName>
    </submittedName>
</protein>
<organism evidence="4 5">
    <name type="scientific">Henriciella barbarensis</name>
    <dbReference type="NCBI Taxonomy" id="86342"/>
    <lineage>
        <taxon>Bacteria</taxon>
        <taxon>Pseudomonadati</taxon>
        <taxon>Pseudomonadota</taxon>
        <taxon>Alphaproteobacteria</taxon>
        <taxon>Hyphomonadales</taxon>
        <taxon>Hyphomonadaceae</taxon>
        <taxon>Henriciella</taxon>
    </lineage>
</organism>
<dbReference type="PROSITE" id="PS50977">
    <property type="entry name" value="HTH_TETR_2"/>
    <property type="match status" value="1"/>
</dbReference>
<comment type="caution">
    <text evidence="4">The sequence shown here is derived from an EMBL/GenBank/DDBJ whole genome shotgun (WGS) entry which is preliminary data.</text>
</comment>
<name>A0A399QYZ8_9PROT</name>
<sequence length="212" mass="23821">MARPAGVRNQDFEQKKQALTDKLLAFVLSDGVERPSFRQLAIAAETSEPTLRHYFTDRTGLIIHLMEQITERSEPLREALSQPQDSLDDAVLGYFRQMAVLTKTDAYVRVHAFAIREAMGDEGIQKFYLKKFLSAGIDAVAERIVRSKNGLATFDEARHAATLIVSTSLLRVVHQEVLKGKVHQPLDEEAYFERVGKWLLDGLRPSKGPSGK</sequence>
<dbReference type="Gene3D" id="1.10.357.10">
    <property type="entry name" value="Tetracycline Repressor, domain 2"/>
    <property type="match status" value="1"/>
</dbReference>
<feature type="domain" description="HTH tetR-type" evidence="3">
    <location>
        <begin position="13"/>
        <end position="73"/>
    </location>
</feature>
<dbReference type="EMBL" id="QWGB01000005">
    <property type="protein sequence ID" value="RIJ24356.1"/>
    <property type="molecule type" value="Genomic_DNA"/>
</dbReference>
<dbReference type="Proteomes" id="UP000265431">
    <property type="component" value="Unassembled WGS sequence"/>
</dbReference>
<dbReference type="OrthoDB" id="5512127at2"/>
<proteinExistence type="predicted"/>
<keyword evidence="1 2" id="KW-0238">DNA-binding</keyword>
<dbReference type="SUPFAM" id="SSF46689">
    <property type="entry name" value="Homeodomain-like"/>
    <property type="match status" value="1"/>
</dbReference>
<evidence type="ECO:0000256" key="1">
    <source>
        <dbReference type="ARBA" id="ARBA00023125"/>
    </source>
</evidence>
<evidence type="ECO:0000256" key="2">
    <source>
        <dbReference type="PROSITE-ProRule" id="PRU00335"/>
    </source>
</evidence>
<gene>
    <name evidence="4" type="ORF">D1224_08995</name>
</gene>
<feature type="DNA-binding region" description="H-T-H motif" evidence="2">
    <location>
        <begin position="36"/>
        <end position="55"/>
    </location>
</feature>
<evidence type="ECO:0000259" key="3">
    <source>
        <dbReference type="PROSITE" id="PS50977"/>
    </source>
</evidence>
<reference evidence="4 5" key="1">
    <citation type="submission" date="2018-08" db="EMBL/GenBank/DDBJ databases">
        <title>Henriciella mobilis sp. nov., isolated from seawater.</title>
        <authorList>
            <person name="Cheng H."/>
            <person name="Wu Y.-H."/>
            <person name="Xu X.-W."/>
            <person name="Guo L.-L."/>
        </authorList>
    </citation>
    <scope>NUCLEOTIDE SEQUENCE [LARGE SCALE GENOMIC DNA]</scope>
    <source>
        <strain evidence="4 5">CCUG66934</strain>
    </source>
</reference>
<dbReference type="GO" id="GO:0003677">
    <property type="term" value="F:DNA binding"/>
    <property type="evidence" value="ECO:0007669"/>
    <property type="project" value="UniProtKB-UniRule"/>
</dbReference>
<dbReference type="RefSeq" id="WP_119379545.1">
    <property type="nucleotide sequence ID" value="NZ_QWGB01000005.1"/>
</dbReference>
<dbReference type="AlphaFoldDB" id="A0A399QYZ8"/>
<dbReference type="InterPro" id="IPR009057">
    <property type="entry name" value="Homeodomain-like_sf"/>
</dbReference>
<evidence type="ECO:0000313" key="5">
    <source>
        <dbReference type="Proteomes" id="UP000265431"/>
    </source>
</evidence>
<evidence type="ECO:0000313" key="4">
    <source>
        <dbReference type="EMBL" id="RIJ24356.1"/>
    </source>
</evidence>